<proteinExistence type="predicted"/>
<sequence length="336" mass="38170">MSPETLGSSERSFRGIQQVEITTSGWLFNPEEAFALTNILNSDRSPDRWVGIEVYPTVSPKALELAKKLGIPKLSNGIPPKVTPDLVRQWQRDYPRTRVSRIHLEFSFDSYETYFHRPIIGENIRPLREGIKQRFFQLAWVAFFGPATSKRGAKLAQDLEVGVNAHTNVIEGFAKRGELDDLKRKLKFVLAENERPYRSPHLKRLNSKGVTSQQLASDPEVIRKEIIDRYGLDGLLLGVDHLVQIGKNPAKVLKKTADITRAIHLASSRQDQEHGTLEIGDPKILEFLEEVSKTTFNGQVSAALDLNPIIFRAIPFRQQIEIVRNTLSWIENTQQK</sequence>
<dbReference type="STRING" id="1797729.A3A60_03480"/>
<gene>
    <name evidence="1" type="ORF">A3A60_03480</name>
</gene>
<dbReference type="AlphaFoldDB" id="A0A1F5I426"/>
<reference evidence="1 2" key="1">
    <citation type="journal article" date="2016" name="Nat. Commun.">
        <title>Thousands of microbial genomes shed light on interconnected biogeochemical processes in an aquifer system.</title>
        <authorList>
            <person name="Anantharaman K."/>
            <person name="Brown C.T."/>
            <person name="Hug L.A."/>
            <person name="Sharon I."/>
            <person name="Castelle C.J."/>
            <person name="Probst A.J."/>
            <person name="Thomas B.C."/>
            <person name="Singh A."/>
            <person name="Wilkins M.J."/>
            <person name="Karaoz U."/>
            <person name="Brodie E.L."/>
            <person name="Williams K.H."/>
            <person name="Hubbard S.S."/>
            <person name="Banfield J.F."/>
        </authorList>
    </citation>
    <scope>NUCLEOTIDE SEQUENCE [LARGE SCALE GENOMIC DNA]</scope>
</reference>
<evidence type="ECO:0000313" key="1">
    <source>
        <dbReference type="EMBL" id="OGE11142.1"/>
    </source>
</evidence>
<comment type="caution">
    <text evidence="1">The sequence shown here is derived from an EMBL/GenBank/DDBJ whole genome shotgun (WGS) entry which is preliminary data.</text>
</comment>
<name>A0A1F5I426_9BACT</name>
<evidence type="ECO:0000313" key="2">
    <source>
        <dbReference type="Proteomes" id="UP000179227"/>
    </source>
</evidence>
<evidence type="ECO:0008006" key="3">
    <source>
        <dbReference type="Google" id="ProtNLM"/>
    </source>
</evidence>
<dbReference type="EMBL" id="MFBS01000003">
    <property type="protein sequence ID" value="OGE11142.1"/>
    <property type="molecule type" value="Genomic_DNA"/>
</dbReference>
<organism evidence="1 2">
    <name type="scientific">Candidatus Curtissbacteria bacterium RIFCSPLOWO2_01_FULL_42_26</name>
    <dbReference type="NCBI Taxonomy" id="1797729"/>
    <lineage>
        <taxon>Bacteria</taxon>
        <taxon>Candidatus Curtissiibacteriota</taxon>
    </lineage>
</organism>
<dbReference type="Proteomes" id="UP000179227">
    <property type="component" value="Unassembled WGS sequence"/>
</dbReference>
<protein>
    <recommendedName>
        <fullName evidence="3">Xylose isomerase-like TIM barrel domain-containing protein</fullName>
    </recommendedName>
</protein>
<accession>A0A1F5I426</accession>